<dbReference type="AlphaFoldDB" id="A0AAN6IA04"/>
<evidence type="ECO:0000256" key="1">
    <source>
        <dbReference type="SAM" id="MobiDB-lite"/>
    </source>
</evidence>
<sequence length="263" mass="28498">MRSLTFLNVAFVCFSFTLPSVDAKCCNHLTKTLECGDGVLAVGRLKTLPPSVEGSWLTSGLASIFEDTVEYNGTEYQTIVTAPSDPVKGQASWTCRDRHITTTGPPPTTTATTVTSPTGDGKRSAGDAAVTDFLIRTTAAPLPTGPATFGPKSSLSYLFPSVDLYPSSPEDHDAWADEVRVFEDLSGGLQINGTWVVSKEQYLGFFGVSDLEIGSEHGQNVLAKFAMHDINRDGYLNFEETALHCDRHGCYGEYLDAYRPHRG</sequence>
<gene>
    <name evidence="4" type="ORF">EDD36DRAFT_477436</name>
</gene>
<feature type="signal peptide" evidence="2">
    <location>
        <begin position="1"/>
        <end position="23"/>
    </location>
</feature>
<dbReference type="Proteomes" id="UP001203852">
    <property type="component" value="Unassembled WGS sequence"/>
</dbReference>
<accession>A0AAN6IA04</accession>
<feature type="region of interest" description="Disordered" evidence="1">
    <location>
        <begin position="99"/>
        <end position="124"/>
    </location>
</feature>
<dbReference type="GO" id="GO:0005509">
    <property type="term" value="F:calcium ion binding"/>
    <property type="evidence" value="ECO:0007669"/>
    <property type="project" value="InterPro"/>
</dbReference>
<proteinExistence type="predicted"/>
<organism evidence="4 5">
    <name type="scientific">Exophiala viscosa</name>
    <dbReference type="NCBI Taxonomy" id="2486360"/>
    <lineage>
        <taxon>Eukaryota</taxon>
        <taxon>Fungi</taxon>
        <taxon>Dikarya</taxon>
        <taxon>Ascomycota</taxon>
        <taxon>Pezizomycotina</taxon>
        <taxon>Eurotiomycetes</taxon>
        <taxon>Chaetothyriomycetidae</taxon>
        <taxon>Chaetothyriales</taxon>
        <taxon>Herpotrichiellaceae</taxon>
        <taxon>Exophiala</taxon>
    </lineage>
</organism>
<feature type="chain" id="PRO_5042953766" description="EF-hand domain-containing protein" evidence="2">
    <location>
        <begin position="24"/>
        <end position="263"/>
    </location>
</feature>
<keyword evidence="2" id="KW-0732">Signal</keyword>
<name>A0AAN6IA04_9EURO</name>
<comment type="caution">
    <text evidence="4">The sequence shown here is derived from an EMBL/GenBank/DDBJ whole genome shotgun (WGS) entry which is preliminary data.</text>
</comment>
<evidence type="ECO:0000259" key="3">
    <source>
        <dbReference type="PROSITE" id="PS50222"/>
    </source>
</evidence>
<dbReference type="PROSITE" id="PS50222">
    <property type="entry name" value="EF_HAND_2"/>
    <property type="match status" value="1"/>
</dbReference>
<evidence type="ECO:0000256" key="2">
    <source>
        <dbReference type="SAM" id="SignalP"/>
    </source>
</evidence>
<dbReference type="EMBL" id="MU404359">
    <property type="protein sequence ID" value="KAI1609773.1"/>
    <property type="molecule type" value="Genomic_DNA"/>
</dbReference>
<evidence type="ECO:0000313" key="5">
    <source>
        <dbReference type="Proteomes" id="UP001203852"/>
    </source>
</evidence>
<keyword evidence="5" id="KW-1185">Reference proteome</keyword>
<evidence type="ECO:0000313" key="4">
    <source>
        <dbReference type="EMBL" id="KAI1609773.1"/>
    </source>
</evidence>
<reference evidence="4" key="1">
    <citation type="journal article" date="2022" name="bioRxiv">
        <title>Deciphering the potential niche of two novel black yeast fungi from a biological soil crust based on their genomes, phenotypes, and melanin regulation.</title>
        <authorList>
            <consortium name="DOE Joint Genome Institute"/>
            <person name="Carr E.C."/>
            <person name="Barton Q."/>
            <person name="Grambo S."/>
            <person name="Sullivan M."/>
            <person name="Renfro C.M."/>
            <person name="Kuo A."/>
            <person name="Pangilinan J."/>
            <person name="Lipzen A."/>
            <person name="Keymanesh K."/>
            <person name="Savage E."/>
            <person name="Barry K."/>
            <person name="Grigoriev I.V."/>
            <person name="Riekhof W.R."/>
            <person name="Harris S.S."/>
        </authorList>
    </citation>
    <scope>NUCLEOTIDE SEQUENCE</scope>
    <source>
        <strain evidence="4">JF 03-4F</strain>
    </source>
</reference>
<feature type="domain" description="EF-hand" evidence="3">
    <location>
        <begin position="216"/>
        <end position="251"/>
    </location>
</feature>
<feature type="compositionally biased region" description="Low complexity" evidence="1">
    <location>
        <begin position="109"/>
        <end position="118"/>
    </location>
</feature>
<dbReference type="InterPro" id="IPR002048">
    <property type="entry name" value="EF_hand_dom"/>
</dbReference>
<protein>
    <recommendedName>
        <fullName evidence="3">EF-hand domain-containing protein</fullName>
    </recommendedName>
</protein>